<keyword evidence="3" id="KW-0804">Transcription</keyword>
<dbReference type="Pfam" id="PF00172">
    <property type="entry name" value="Zn_clus"/>
    <property type="match status" value="1"/>
</dbReference>
<evidence type="ECO:0000256" key="2">
    <source>
        <dbReference type="ARBA" id="ARBA00023125"/>
    </source>
</evidence>
<dbReference type="Proteomes" id="UP001610563">
    <property type="component" value="Unassembled WGS sequence"/>
</dbReference>
<dbReference type="PROSITE" id="PS00463">
    <property type="entry name" value="ZN2_CY6_FUNGAL_1"/>
    <property type="match status" value="1"/>
</dbReference>
<dbReference type="InterPro" id="IPR001138">
    <property type="entry name" value="Zn2Cys6_DnaBD"/>
</dbReference>
<evidence type="ECO:0000256" key="3">
    <source>
        <dbReference type="ARBA" id="ARBA00023163"/>
    </source>
</evidence>
<organism evidence="6 7">
    <name type="scientific">Aspergillus keveii</name>
    <dbReference type="NCBI Taxonomy" id="714993"/>
    <lineage>
        <taxon>Eukaryota</taxon>
        <taxon>Fungi</taxon>
        <taxon>Dikarya</taxon>
        <taxon>Ascomycota</taxon>
        <taxon>Pezizomycotina</taxon>
        <taxon>Eurotiomycetes</taxon>
        <taxon>Eurotiomycetidae</taxon>
        <taxon>Eurotiales</taxon>
        <taxon>Aspergillaceae</taxon>
        <taxon>Aspergillus</taxon>
        <taxon>Aspergillus subgen. Nidulantes</taxon>
    </lineage>
</organism>
<dbReference type="CDD" id="cd00067">
    <property type="entry name" value="GAL4"/>
    <property type="match status" value="1"/>
</dbReference>
<dbReference type="EMBL" id="JBFTWV010000037">
    <property type="protein sequence ID" value="KAL2795208.1"/>
    <property type="molecule type" value="Genomic_DNA"/>
</dbReference>
<dbReference type="PROSITE" id="PS50048">
    <property type="entry name" value="ZN2_CY6_FUNGAL_2"/>
    <property type="match status" value="1"/>
</dbReference>
<dbReference type="InterPro" id="IPR036864">
    <property type="entry name" value="Zn2-C6_fun-type_DNA-bd_sf"/>
</dbReference>
<dbReference type="PANTHER" id="PTHR38791">
    <property type="entry name" value="ZN(II)2CYS6 TRANSCRIPTION FACTOR (EUROFUNG)-RELATED-RELATED"/>
    <property type="match status" value="1"/>
</dbReference>
<evidence type="ECO:0000259" key="5">
    <source>
        <dbReference type="PROSITE" id="PS50048"/>
    </source>
</evidence>
<sequence>MVYFGPSRGCETCKKRRKKCDETRPSCLRCLNTNRVCRGYEAHANGNLVFRQHDQRPPTEQTHALPFNPMARKCSLPARVPGPGSSMLPPDILPKEVPREIMEECVLRAFFYDFCMVPINPTLSRGFLGGLEQMVHRLGMQSQLAKACMAVGYASHGVKLFRPFLVQKAEELYHELLRSLVQALRNPHEINMEETAVMAVLLGLYEMVKAHDTAPGNHAAHAGGLAALLRIENNPLSLLEAVCSGRSPLRNSLRGQGMFSIICSHGRGKDIDILLLRFQSICRTSEIILSDSLLHNTERLQTLLSEASALNTDIAQWQEAQNDKFKPTTTGHIRTDYSSSRQFCPAVGRWPGRVDVYFDLYFATIWNISRTARCFLLDLIIRLSEILETEPPDHHEPQTSDLMNQLSDIIASTPYFLSEDVQAFLRDDASHGISNPGRTAGGLLLMHQLYALSKLPMVFPEMRDYFKRCLAWIGERMGVGQASLFAKDSNISTDYVTSGRVIIWAALLV</sequence>
<reference evidence="6 7" key="1">
    <citation type="submission" date="2024-07" db="EMBL/GenBank/DDBJ databases">
        <title>Section-level genome sequencing and comparative genomics of Aspergillus sections Usti and Cavernicolus.</title>
        <authorList>
            <consortium name="Lawrence Berkeley National Laboratory"/>
            <person name="Nybo J.L."/>
            <person name="Vesth T.C."/>
            <person name="Theobald S."/>
            <person name="Frisvad J.C."/>
            <person name="Larsen T.O."/>
            <person name="Kjaerboelling I."/>
            <person name="Rothschild-Mancinelli K."/>
            <person name="Lyhne E.K."/>
            <person name="Kogle M.E."/>
            <person name="Barry K."/>
            <person name="Clum A."/>
            <person name="Na H."/>
            <person name="Ledsgaard L."/>
            <person name="Lin J."/>
            <person name="Lipzen A."/>
            <person name="Kuo A."/>
            <person name="Riley R."/>
            <person name="Mondo S."/>
            <person name="Labutti K."/>
            <person name="Haridas S."/>
            <person name="Pangalinan J."/>
            <person name="Salamov A.A."/>
            <person name="Simmons B.A."/>
            <person name="Magnuson J.K."/>
            <person name="Chen J."/>
            <person name="Drula E."/>
            <person name="Henrissat B."/>
            <person name="Wiebenga A."/>
            <person name="Lubbers R.J."/>
            <person name="Gomes A.C."/>
            <person name="Makela M.R."/>
            <person name="Stajich J."/>
            <person name="Grigoriev I.V."/>
            <person name="Mortensen U.H."/>
            <person name="De Vries R.P."/>
            <person name="Baker S.E."/>
            <person name="Andersen M.R."/>
        </authorList>
    </citation>
    <scope>NUCLEOTIDE SEQUENCE [LARGE SCALE GENOMIC DNA]</scope>
    <source>
        <strain evidence="6 7">CBS 209.92</strain>
    </source>
</reference>
<dbReference type="SMART" id="SM00066">
    <property type="entry name" value="GAL4"/>
    <property type="match status" value="1"/>
</dbReference>
<evidence type="ECO:0000256" key="1">
    <source>
        <dbReference type="ARBA" id="ARBA00023015"/>
    </source>
</evidence>
<keyword evidence="4" id="KW-0539">Nucleus</keyword>
<dbReference type="Gene3D" id="4.10.240.10">
    <property type="entry name" value="Zn(2)-C6 fungal-type DNA-binding domain"/>
    <property type="match status" value="1"/>
</dbReference>
<keyword evidence="7" id="KW-1185">Reference proteome</keyword>
<feature type="domain" description="Zn(2)-C6 fungal-type" evidence="5">
    <location>
        <begin position="9"/>
        <end position="37"/>
    </location>
</feature>
<dbReference type="PANTHER" id="PTHR38791:SF5">
    <property type="entry name" value="TRANSCRIPTION FACTOR DBAG-RELATED"/>
    <property type="match status" value="1"/>
</dbReference>
<accession>A0ABR4G860</accession>
<protein>
    <recommendedName>
        <fullName evidence="5">Zn(2)-C6 fungal-type domain-containing protein</fullName>
    </recommendedName>
</protein>
<dbReference type="InterPro" id="IPR053175">
    <property type="entry name" value="DHMBA_Reg_Transcription_Factor"/>
</dbReference>
<evidence type="ECO:0000313" key="6">
    <source>
        <dbReference type="EMBL" id="KAL2795208.1"/>
    </source>
</evidence>
<keyword evidence="2" id="KW-0238">DNA-binding</keyword>
<gene>
    <name evidence="6" type="ORF">BJX66DRAFT_173133</name>
</gene>
<proteinExistence type="predicted"/>
<name>A0ABR4G860_9EURO</name>
<dbReference type="SUPFAM" id="SSF57701">
    <property type="entry name" value="Zn2/Cys6 DNA-binding domain"/>
    <property type="match status" value="1"/>
</dbReference>
<keyword evidence="1" id="KW-0805">Transcription regulation</keyword>
<evidence type="ECO:0000256" key="4">
    <source>
        <dbReference type="ARBA" id="ARBA00023242"/>
    </source>
</evidence>
<comment type="caution">
    <text evidence="6">The sequence shown here is derived from an EMBL/GenBank/DDBJ whole genome shotgun (WGS) entry which is preliminary data.</text>
</comment>
<evidence type="ECO:0000313" key="7">
    <source>
        <dbReference type="Proteomes" id="UP001610563"/>
    </source>
</evidence>